<dbReference type="AlphaFoldDB" id="A0A5N4DZL5"/>
<reference evidence="13 14" key="1">
    <citation type="journal article" date="2019" name="Mol. Ecol. Resour.">
        <title>Improving Illumina assemblies with Hi-C and long reads: an example with the North African dromedary.</title>
        <authorList>
            <person name="Elbers J.P."/>
            <person name="Rogers M.F."/>
            <person name="Perelman P.L."/>
            <person name="Proskuryakova A.A."/>
            <person name="Serdyukova N.A."/>
            <person name="Johnson W.E."/>
            <person name="Horin P."/>
            <person name="Corander J."/>
            <person name="Murphy D."/>
            <person name="Burger P.A."/>
        </authorList>
    </citation>
    <scope>NUCLEOTIDE SEQUENCE [LARGE SCALE GENOMIC DNA]</scope>
    <source>
        <strain evidence="13">Drom800</strain>
        <tissue evidence="13">Blood</tissue>
    </source>
</reference>
<dbReference type="GO" id="GO:0005576">
    <property type="term" value="C:extracellular region"/>
    <property type="evidence" value="ECO:0007669"/>
    <property type="project" value="UniProtKB-SubCell"/>
</dbReference>
<keyword evidence="6" id="KW-0813">Transport</keyword>
<keyword evidence="14" id="KW-1185">Reference proteome</keyword>
<dbReference type="GO" id="GO:0071013">
    <property type="term" value="C:catalytic step 2 spliceosome"/>
    <property type="evidence" value="ECO:0007669"/>
    <property type="project" value="TreeGrafter"/>
</dbReference>
<feature type="domain" description="RRM" evidence="12">
    <location>
        <begin position="21"/>
        <end position="104"/>
    </location>
</feature>
<dbReference type="InterPro" id="IPR034486">
    <property type="entry name" value="hnRNPA2B1_RRM1"/>
</dbReference>
<comment type="caution">
    <text evidence="13">The sequence shown here is derived from an EMBL/GenBank/DDBJ whole genome shotgun (WGS) entry which is preliminary data.</text>
</comment>
<evidence type="ECO:0000256" key="4">
    <source>
        <dbReference type="ARBA" id="ARBA00020862"/>
    </source>
</evidence>
<dbReference type="STRING" id="9838.ENSCDRP00005001001"/>
<dbReference type="Pfam" id="PF11627">
    <property type="entry name" value="HnRNPA1_LC"/>
    <property type="match status" value="1"/>
</dbReference>
<gene>
    <name evidence="13" type="ORF">Cadr_000008100</name>
</gene>
<feature type="region of interest" description="Disordered" evidence="11">
    <location>
        <begin position="189"/>
        <end position="234"/>
    </location>
</feature>
<evidence type="ECO:0000256" key="1">
    <source>
        <dbReference type="ARBA" id="ARBA00004123"/>
    </source>
</evidence>
<keyword evidence="8" id="KW-0539">Nucleus</keyword>
<feature type="domain" description="RRM" evidence="12">
    <location>
        <begin position="112"/>
        <end position="191"/>
    </location>
</feature>
<proteinExistence type="predicted"/>
<dbReference type="Pfam" id="PF00076">
    <property type="entry name" value="RRM_1"/>
    <property type="match status" value="2"/>
</dbReference>
<evidence type="ECO:0000256" key="2">
    <source>
        <dbReference type="ARBA" id="ARBA00004463"/>
    </source>
</evidence>
<dbReference type="PROSITE" id="PS50102">
    <property type="entry name" value="RRM"/>
    <property type="match status" value="2"/>
</dbReference>
<evidence type="ECO:0000256" key="5">
    <source>
        <dbReference type="ARBA" id="ARBA00022737"/>
    </source>
</evidence>
<dbReference type="InterPro" id="IPR000504">
    <property type="entry name" value="RRM_dom"/>
</dbReference>
<evidence type="ECO:0000256" key="8">
    <source>
        <dbReference type="ARBA" id="ARBA00023242"/>
    </source>
</evidence>
<dbReference type="FunFam" id="3.30.70.330:FF:000108">
    <property type="entry name" value="Heterogeneous nuclear ribonucleoproteins A2/B1"/>
    <property type="match status" value="1"/>
</dbReference>
<comment type="subcellular location">
    <subcellularLocation>
        <location evidence="2">Cytoplasmic granule</location>
    </subcellularLocation>
    <subcellularLocation>
        <location evidence="1">Nucleus</location>
    </subcellularLocation>
    <subcellularLocation>
        <location evidence="3">Secreted</location>
        <location evidence="3">Extracellular exosome</location>
    </subcellularLocation>
</comment>
<dbReference type="CDD" id="cd12581">
    <property type="entry name" value="RRM2_hnRNPA2B1"/>
    <property type="match status" value="1"/>
</dbReference>
<accession>A0A5N4DZL5</accession>
<dbReference type="GO" id="GO:0000398">
    <property type="term" value="P:mRNA splicing, via spliceosome"/>
    <property type="evidence" value="ECO:0007669"/>
    <property type="project" value="TreeGrafter"/>
</dbReference>
<evidence type="ECO:0000259" key="12">
    <source>
        <dbReference type="PROSITE" id="PS50102"/>
    </source>
</evidence>
<dbReference type="GO" id="GO:0003730">
    <property type="term" value="F:mRNA 3'-UTR binding"/>
    <property type="evidence" value="ECO:0007669"/>
    <property type="project" value="TreeGrafter"/>
</dbReference>
<evidence type="ECO:0000313" key="14">
    <source>
        <dbReference type="Proteomes" id="UP000299084"/>
    </source>
</evidence>
<dbReference type="GO" id="GO:0043047">
    <property type="term" value="F:single-stranded telomeric DNA binding"/>
    <property type="evidence" value="ECO:0007669"/>
    <property type="project" value="TreeGrafter"/>
</dbReference>
<evidence type="ECO:0000256" key="10">
    <source>
        <dbReference type="PROSITE-ProRule" id="PRU00176"/>
    </source>
</evidence>
<evidence type="ECO:0000313" key="13">
    <source>
        <dbReference type="EMBL" id="KAB1276613.1"/>
    </source>
</evidence>
<keyword evidence="9 13" id="KW-0687">Ribonucleoprotein</keyword>
<dbReference type="PANTHER" id="PTHR48026:SF13">
    <property type="entry name" value="HETEROGENEOUS NUCLEAR RIBONUCLEOPROTEINS A2_B1"/>
    <property type="match status" value="1"/>
</dbReference>
<keyword evidence="5" id="KW-0677">Repeat</keyword>
<dbReference type="FunFam" id="3.30.70.330:FF:000040">
    <property type="entry name" value="Heterogeneous nuclear ribonucleoprotein A2/B1"/>
    <property type="match status" value="1"/>
</dbReference>
<dbReference type="InterPro" id="IPR021662">
    <property type="entry name" value="HnRNPA1/A2_C"/>
</dbReference>
<name>A0A5N4DZL5_CAMDR</name>
<dbReference type="InterPro" id="IPR012677">
    <property type="entry name" value="Nucleotide-bd_a/b_plait_sf"/>
</dbReference>
<dbReference type="CDD" id="cd12762">
    <property type="entry name" value="RRM1_hnRNPA2B1"/>
    <property type="match status" value="1"/>
</dbReference>
<dbReference type="PANTHER" id="PTHR48026">
    <property type="entry name" value="HOMOLOGOUS TO DROSOPHILA SQD (SQUID) PROTEIN"/>
    <property type="match status" value="1"/>
</dbReference>
<dbReference type="SMART" id="SM00360">
    <property type="entry name" value="RRM"/>
    <property type="match status" value="2"/>
</dbReference>
<evidence type="ECO:0000256" key="3">
    <source>
        <dbReference type="ARBA" id="ARBA00004550"/>
    </source>
</evidence>
<dbReference type="SUPFAM" id="SSF54928">
    <property type="entry name" value="RNA-binding domain, RBD"/>
    <property type="match status" value="2"/>
</dbReference>
<organism evidence="13 14">
    <name type="scientific">Camelus dromedarius</name>
    <name type="common">Dromedary</name>
    <name type="synonym">Arabian camel</name>
    <dbReference type="NCBI Taxonomy" id="9838"/>
    <lineage>
        <taxon>Eukaryota</taxon>
        <taxon>Metazoa</taxon>
        <taxon>Chordata</taxon>
        <taxon>Craniata</taxon>
        <taxon>Vertebrata</taxon>
        <taxon>Euteleostomi</taxon>
        <taxon>Mammalia</taxon>
        <taxon>Eutheria</taxon>
        <taxon>Laurasiatheria</taxon>
        <taxon>Artiodactyla</taxon>
        <taxon>Tylopoda</taxon>
        <taxon>Camelidae</taxon>
        <taxon>Camelus</taxon>
    </lineage>
</organism>
<sequence>MEKTLETVPLERKKREKEQFRKLFIGGLSFETTEESLRNYYEQWGKLTDCVVMRDPASKRSRGFGFVTFSSMAEVDAAMAARPHSIDGRVVEPKRAVAREESGKPGAHVTVKKLFVGGIKEDTEEHHLRDYFEEYGKIDTIEIITDRQSGKKRGFGFVTFDDHDPVDKIVLQKYHTINGHNAEVRKALSRQEMQEVQSSRSGRGGNFGFGDSRGGGGNFGPGPGSNFRGGSDGYGSGRGFGDGYNGYGGGPGGGNFGGSPGYGGGRGGYGGGGPGYGNQGGGYGGGYDNYGGGNYGSGNYNDFGNYNQQPSNYGPMKSGNFGGSRNMGGPYGGVQEIMVQEAVEEVGVMEGEADTELLPICHGIDMNHGQVYSAATKTVKCFISTAEASQVIINKAFLGSFSGVGSKMEGVLLQVTNEEVVNHRVFKK</sequence>
<protein>
    <recommendedName>
        <fullName evidence="4">Heterogeneous nuclear ribonucleoproteins A2/B1</fullName>
    </recommendedName>
</protein>
<dbReference type="GO" id="GO:0051028">
    <property type="term" value="P:mRNA transport"/>
    <property type="evidence" value="ECO:0007669"/>
    <property type="project" value="UniProtKB-KW"/>
</dbReference>
<evidence type="ECO:0000256" key="7">
    <source>
        <dbReference type="ARBA" id="ARBA00022884"/>
    </source>
</evidence>
<dbReference type="GO" id="GO:0060255">
    <property type="term" value="P:regulation of macromolecule metabolic process"/>
    <property type="evidence" value="ECO:0007669"/>
    <property type="project" value="UniProtKB-ARBA"/>
</dbReference>
<keyword evidence="6" id="KW-0509">mRNA transport</keyword>
<keyword evidence="7 10" id="KW-0694">RNA-binding</keyword>
<dbReference type="EMBL" id="JWIN03000007">
    <property type="protein sequence ID" value="KAB1276613.1"/>
    <property type="molecule type" value="Genomic_DNA"/>
</dbReference>
<evidence type="ECO:0000256" key="9">
    <source>
        <dbReference type="ARBA" id="ARBA00023274"/>
    </source>
</evidence>
<dbReference type="Gene3D" id="3.30.70.330">
    <property type="match status" value="2"/>
</dbReference>
<dbReference type="InterPro" id="IPR035979">
    <property type="entry name" value="RBD_domain_sf"/>
</dbReference>
<dbReference type="Proteomes" id="UP000299084">
    <property type="component" value="Unassembled WGS sequence"/>
</dbReference>
<evidence type="ECO:0000256" key="11">
    <source>
        <dbReference type="SAM" id="MobiDB-lite"/>
    </source>
</evidence>
<evidence type="ECO:0000256" key="6">
    <source>
        <dbReference type="ARBA" id="ARBA00022816"/>
    </source>
</evidence>
<feature type="compositionally biased region" description="Gly residues" evidence="11">
    <location>
        <begin position="202"/>
        <end position="223"/>
    </location>
</feature>